<reference evidence="4 5" key="1">
    <citation type="journal article" date="2016" name="Nat. Commun.">
        <title>Ectomycorrhizal ecology is imprinted in the genome of the dominant symbiotic fungus Cenococcum geophilum.</title>
        <authorList>
            <consortium name="DOE Joint Genome Institute"/>
            <person name="Peter M."/>
            <person name="Kohler A."/>
            <person name="Ohm R.A."/>
            <person name="Kuo A."/>
            <person name="Krutzmann J."/>
            <person name="Morin E."/>
            <person name="Arend M."/>
            <person name="Barry K.W."/>
            <person name="Binder M."/>
            <person name="Choi C."/>
            <person name="Clum A."/>
            <person name="Copeland A."/>
            <person name="Grisel N."/>
            <person name="Haridas S."/>
            <person name="Kipfer T."/>
            <person name="LaButti K."/>
            <person name="Lindquist E."/>
            <person name="Lipzen A."/>
            <person name="Maire R."/>
            <person name="Meier B."/>
            <person name="Mihaltcheva S."/>
            <person name="Molinier V."/>
            <person name="Murat C."/>
            <person name="Poggeler S."/>
            <person name="Quandt C.A."/>
            <person name="Sperisen C."/>
            <person name="Tritt A."/>
            <person name="Tisserant E."/>
            <person name="Crous P.W."/>
            <person name="Henrissat B."/>
            <person name="Nehls U."/>
            <person name="Egli S."/>
            <person name="Spatafora J.W."/>
            <person name="Grigoriev I.V."/>
            <person name="Martin F.M."/>
        </authorList>
    </citation>
    <scope>NUCLEOTIDE SEQUENCE [LARGE SCALE GENOMIC DNA]</scope>
    <source>
        <strain evidence="4 5">CBS 459.81</strain>
    </source>
</reference>
<evidence type="ECO:0000313" key="4">
    <source>
        <dbReference type="EMBL" id="OCK77985.1"/>
    </source>
</evidence>
<protein>
    <recommendedName>
        <fullName evidence="3">Linalool dehydratase/isomerase domain-containing protein</fullName>
    </recommendedName>
</protein>
<feature type="domain" description="Linalool dehydratase/isomerase" evidence="3">
    <location>
        <begin position="244"/>
        <end position="537"/>
    </location>
</feature>
<feature type="transmembrane region" description="Helical" evidence="2">
    <location>
        <begin position="75"/>
        <end position="97"/>
    </location>
</feature>
<evidence type="ECO:0000256" key="2">
    <source>
        <dbReference type="SAM" id="Phobius"/>
    </source>
</evidence>
<name>A0A8E2E664_9PEZI</name>
<feature type="transmembrane region" description="Helical" evidence="2">
    <location>
        <begin position="109"/>
        <end position="129"/>
    </location>
</feature>
<dbReference type="Proteomes" id="UP000250266">
    <property type="component" value="Unassembled WGS sequence"/>
</dbReference>
<evidence type="ECO:0000313" key="5">
    <source>
        <dbReference type="Proteomes" id="UP000250266"/>
    </source>
</evidence>
<gene>
    <name evidence="4" type="ORF">K432DRAFT_427612</name>
</gene>
<dbReference type="EMBL" id="KV745088">
    <property type="protein sequence ID" value="OCK77985.1"/>
    <property type="molecule type" value="Genomic_DNA"/>
</dbReference>
<keyword evidence="2" id="KW-0812">Transmembrane</keyword>
<feature type="transmembrane region" description="Helical" evidence="2">
    <location>
        <begin position="43"/>
        <end position="63"/>
    </location>
</feature>
<dbReference type="OrthoDB" id="9979195at2759"/>
<feature type="transmembrane region" description="Helical" evidence="2">
    <location>
        <begin position="141"/>
        <end position="160"/>
    </location>
</feature>
<dbReference type="Pfam" id="PF18566">
    <property type="entry name" value="Ldi"/>
    <property type="match status" value="1"/>
</dbReference>
<organism evidence="4 5">
    <name type="scientific">Lepidopterella palustris CBS 459.81</name>
    <dbReference type="NCBI Taxonomy" id="1314670"/>
    <lineage>
        <taxon>Eukaryota</taxon>
        <taxon>Fungi</taxon>
        <taxon>Dikarya</taxon>
        <taxon>Ascomycota</taxon>
        <taxon>Pezizomycotina</taxon>
        <taxon>Dothideomycetes</taxon>
        <taxon>Pleosporomycetidae</taxon>
        <taxon>Mytilinidiales</taxon>
        <taxon>Argynnaceae</taxon>
        <taxon>Lepidopterella</taxon>
    </lineage>
</organism>
<accession>A0A8E2E664</accession>
<proteinExistence type="predicted"/>
<feature type="region of interest" description="Disordered" evidence="1">
    <location>
        <begin position="1"/>
        <end position="24"/>
    </location>
</feature>
<keyword evidence="5" id="KW-1185">Reference proteome</keyword>
<evidence type="ECO:0000259" key="3">
    <source>
        <dbReference type="Pfam" id="PF18566"/>
    </source>
</evidence>
<dbReference type="AlphaFoldDB" id="A0A8E2E664"/>
<keyword evidence="2" id="KW-0472">Membrane</keyword>
<sequence>MGEQTTLPTKAKNPATNGKPTANGFKSYQLPKKDVFGPVTRWVAYRLAIIYIISACAGTYLWFFSPSTTLRAFGVGLVFPGAGYFALGGWGILGFVLNTLFIPVSIFGWFWAGIVQLPVGTYLGSAAIAAYRARKRESDTLLRASYPVALAAALIVAVLWTKNNQEYAVAQETLRAERNKYIDTEVRQAEGIRQATTQEEAPGSRELTEDEIKAMRYLINLTRQPLTSWKGFTHRDQFREGAYRYPLYQIVYALSSLQCSVMPNYHGALSQAQRSAMEKVLQPSVLYYWALEALWGRHSLRWDPIKWENIMLSGWYMLALMMYTSTTRDFRYTKPGSLVFRVTPFHSYSHSIHTIMDALVDNFSTARFCLYACEPNWVYTLCNLYGIEGAVMYDRIFNTNRLASILPRFKSQWFADFTTLDGGIVGVRSSISGLQLPISGACVNASTSVQAAAIFPEYADQLWAITKHEFTTRDEKGKTTAVTVGTGDCVDAGLYNLHPSALPGKSWLWLAAKEKGDKDLADHLSADLRTSAGSMVSDNCGGDYAPNVSTLTNTAFANARFNGVNSFVNTLLHGPPEYTFRGPLLADAPYPEVVVAKAWSDGEGLDLVLYDGVEKGAFELRFERLKKGERYEVGVGGKLVVADADGAASVKVWVEGRTEVLVRLVK</sequence>
<evidence type="ECO:0000256" key="1">
    <source>
        <dbReference type="SAM" id="MobiDB-lite"/>
    </source>
</evidence>
<keyword evidence="2" id="KW-1133">Transmembrane helix</keyword>
<dbReference type="InterPro" id="IPR041411">
    <property type="entry name" value="Ldi"/>
</dbReference>